<dbReference type="Proteomes" id="UP001215598">
    <property type="component" value="Unassembled WGS sequence"/>
</dbReference>
<organism evidence="1 2">
    <name type="scientific">Mycena metata</name>
    <dbReference type="NCBI Taxonomy" id="1033252"/>
    <lineage>
        <taxon>Eukaryota</taxon>
        <taxon>Fungi</taxon>
        <taxon>Dikarya</taxon>
        <taxon>Basidiomycota</taxon>
        <taxon>Agaricomycotina</taxon>
        <taxon>Agaricomycetes</taxon>
        <taxon>Agaricomycetidae</taxon>
        <taxon>Agaricales</taxon>
        <taxon>Marasmiineae</taxon>
        <taxon>Mycenaceae</taxon>
        <taxon>Mycena</taxon>
    </lineage>
</organism>
<gene>
    <name evidence="1" type="ORF">B0H16DRAFT_1715559</name>
</gene>
<name>A0AAD7JQM4_9AGAR</name>
<protein>
    <submittedName>
        <fullName evidence="1">Uncharacterized protein</fullName>
    </submittedName>
</protein>
<comment type="caution">
    <text evidence="1">The sequence shown here is derived from an EMBL/GenBank/DDBJ whole genome shotgun (WGS) entry which is preliminary data.</text>
</comment>
<accession>A0AAD7JQM4</accession>
<proteinExistence type="predicted"/>
<sequence>MELDASYLAFKHVSQDTKIYILNHLHVRISIYPKDACIVAEVLIEWGLLLKFIRSPYPTISS</sequence>
<dbReference type="AlphaFoldDB" id="A0AAD7JQM4"/>
<keyword evidence="2" id="KW-1185">Reference proteome</keyword>
<evidence type="ECO:0000313" key="1">
    <source>
        <dbReference type="EMBL" id="KAJ7769921.1"/>
    </source>
</evidence>
<dbReference type="EMBL" id="JARKIB010000017">
    <property type="protein sequence ID" value="KAJ7769921.1"/>
    <property type="molecule type" value="Genomic_DNA"/>
</dbReference>
<evidence type="ECO:0000313" key="2">
    <source>
        <dbReference type="Proteomes" id="UP001215598"/>
    </source>
</evidence>
<reference evidence="1" key="1">
    <citation type="submission" date="2023-03" db="EMBL/GenBank/DDBJ databases">
        <title>Massive genome expansion in bonnet fungi (Mycena s.s.) driven by repeated elements and novel gene families across ecological guilds.</title>
        <authorList>
            <consortium name="Lawrence Berkeley National Laboratory"/>
            <person name="Harder C.B."/>
            <person name="Miyauchi S."/>
            <person name="Viragh M."/>
            <person name="Kuo A."/>
            <person name="Thoen E."/>
            <person name="Andreopoulos B."/>
            <person name="Lu D."/>
            <person name="Skrede I."/>
            <person name="Drula E."/>
            <person name="Henrissat B."/>
            <person name="Morin E."/>
            <person name="Kohler A."/>
            <person name="Barry K."/>
            <person name="LaButti K."/>
            <person name="Morin E."/>
            <person name="Salamov A."/>
            <person name="Lipzen A."/>
            <person name="Mereny Z."/>
            <person name="Hegedus B."/>
            <person name="Baldrian P."/>
            <person name="Stursova M."/>
            <person name="Weitz H."/>
            <person name="Taylor A."/>
            <person name="Grigoriev I.V."/>
            <person name="Nagy L.G."/>
            <person name="Martin F."/>
            <person name="Kauserud H."/>
        </authorList>
    </citation>
    <scope>NUCLEOTIDE SEQUENCE</scope>
    <source>
        <strain evidence="1">CBHHK182m</strain>
    </source>
</reference>